<dbReference type="InterPro" id="IPR036188">
    <property type="entry name" value="FAD/NAD-bd_sf"/>
</dbReference>
<proteinExistence type="predicted"/>
<dbReference type="Gene3D" id="3.50.50.60">
    <property type="entry name" value="FAD/NAD(P)-binding domain"/>
    <property type="match status" value="1"/>
</dbReference>
<evidence type="ECO:0000256" key="1">
    <source>
        <dbReference type="SAM" id="MobiDB-lite"/>
    </source>
</evidence>
<accession>A0ABR8TVW0</accession>
<sequence length="565" mass="62719">MTGSRSRPSAPSARRPGTPDVATTIQDQRPEHRGRRKYRRTLRDINRPVVAAMTWRALLAPWNRPGDSVTAEVESMELVYRTGGNHVVVNPALLVIACDPRELEPVMDYTREERALLNSLRNFTFYTTCLRVSPRRAQDRVVILAPDIVESQTGLVQGYRNETAKQWGLPAANRAATNVVTIYQMVGINGESDPGTLAAQRKAFLDDPPSWWPFRPGQYEIVQVEENQNGEIHQAVNPLQTPYFNQFFSGALEAGAPWRWLDMQGANDTVYVHASTCFESVLHCWSYLNILLDAKPALLSAAKDSAIVVIGAGVSGLLFAQRFIDSGFTNITLLEKTNRFAGKTHSLQVPDQGVTSIAELGTCYLSPAYDEMVQALSEFTVGNKRVAVAHGTERGIVVGTPPNETVMAFGDYGLMVACQYLGFGWPCSKVEQDLAYAELLAAAAIYVRLRWEIFGTVDGVMPVSKPVGDPHGIFSKSFAQYLDDNKMGALKGYLMYAYQVQGYGDLDKIPAYYGLVWVMPDMAQPLGESSGVTAWQKGWEDVWDQMVEKRNMNIKLNTSVVSIRR</sequence>
<dbReference type="SUPFAM" id="SSF51905">
    <property type="entry name" value="FAD/NAD(P)-binding domain"/>
    <property type="match status" value="1"/>
</dbReference>
<dbReference type="Pfam" id="PF13450">
    <property type="entry name" value="NAD_binding_8"/>
    <property type="match status" value="1"/>
</dbReference>
<keyword evidence="3" id="KW-1185">Reference proteome</keyword>
<feature type="compositionally biased region" description="Low complexity" evidence="1">
    <location>
        <begin position="1"/>
        <end position="19"/>
    </location>
</feature>
<evidence type="ECO:0000313" key="2">
    <source>
        <dbReference type="EMBL" id="MBD7979912.1"/>
    </source>
</evidence>
<dbReference type="Proteomes" id="UP000655570">
    <property type="component" value="Unassembled WGS sequence"/>
</dbReference>
<dbReference type="RefSeq" id="WP_191801330.1">
    <property type="nucleotide sequence ID" value="NZ_JACSQF010000003.1"/>
</dbReference>
<dbReference type="Gene3D" id="1.10.405.20">
    <property type="match status" value="1"/>
</dbReference>
<dbReference type="EMBL" id="JACSQF010000003">
    <property type="protein sequence ID" value="MBD7979912.1"/>
    <property type="molecule type" value="Genomic_DNA"/>
</dbReference>
<organism evidence="2 3">
    <name type="scientific">Oerskovia merdavium</name>
    <dbReference type="NCBI Taxonomy" id="2762227"/>
    <lineage>
        <taxon>Bacteria</taxon>
        <taxon>Bacillati</taxon>
        <taxon>Actinomycetota</taxon>
        <taxon>Actinomycetes</taxon>
        <taxon>Micrococcales</taxon>
        <taxon>Cellulomonadaceae</taxon>
        <taxon>Oerskovia</taxon>
    </lineage>
</organism>
<reference evidence="2 3" key="1">
    <citation type="submission" date="2020-08" db="EMBL/GenBank/DDBJ databases">
        <title>A Genomic Blueprint of the Chicken Gut Microbiome.</title>
        <authorList>
            <person name="Gilroy R."/>
            <person name="Ravi A."/>
            <person name="Getino M."/>
            <person name="Pursley I."/>
            <person name="Horton D.L."/>
            <person name="Alikhan N.-F."/>
            <person name="Baker D."/>
            <person name="Gharbi K."/>
            <person name="Hall N."/>
            <person name="Watson M."/>
            <person name="Adriaenssens E.M."/>
            <person name="Foster-Nyarko E."/>
            <person name="Jarju S."/>
            <person name="Secka A."/>
            <person name="Antonio M."/>
            <person name="Oren A."/>
            <person name="Chaudhuri R."/>
            <person name="La Ragione R.M."/>
            <person name="Hildebrand F."/>
            <person name="Pallen M.J."/>
        </authorList>
    </citation>
    <scope>NUCLEOTIDE SEQUENCE [LARGE SCALE GENOMIC DNA]</scope>
    <source>
        <strain evidence="2 3">Sa2CUA9</strain>
    </source>
</reference>
<name>A0ABR8TVW0_9CELL</name>
<evidence type="ECO:0000313" key="3">
    <source>
        <dbReference type="Proteomes" id="UP000655570"/>
    </source>
</evidence>
<comment type="caution">
    <text evidence="2">The sequence shown here is derived from an EMBL/GenBank/DDBJ whole genome shotgun (WGS) entry which is preliminary data.</text>
</comment>
<gene>
    <name evidence="2" type="ORF">H9641_04155</name>
</gene>
<protein>
    <submittedName>
        <fullName evidence="2">NAD(P)-binding protein</fullName>
    </submittedName>
</protein>
<feature type="region of interest" description="Disordered" evidence="1">
    <location>
        <begin position="1"/>
        <end position="36"/>
    </location>
</feature>